<keyword evidence="1" id="KW-0175">Coiled coil</keyword>
<sequence length="398" mass="45686">MGEGPSRLEQQHALYKDQLKEMRKQEALNEEQHRRQADEYHKLVLESQKKAAEKEAQLREGLRKIEEEQIKRAQELSVNSFHNKVMNEYDAKIKEKSEELRLLRDNSAKELEILRKNQEEENRRHLEDLIKIHENIVKREESHTEMMKAFLEQNNAGRSGLQDKILEANQKFHEVTMNMIKSRSETTAIIIGILNNVAVKSAIEKDSNNLNTKIDMMRQMISKMEDQRRRIVDWLVENDLKKTKKGFNAVLARAVPEKAETVQTHLKSMAEDSSILGSLIKDSILLISNANFDHDLIEKAKGALNFAQGKIADLFDEIATLRVAMAKSPRSVILDGIKGHLKDLDLAINSVPSMVTQTTNQFIQEQMKKLEVKDQEFINGVNNGLTMNDQSTLAIEEP</sequence>
<organism evidence="2 3">
    <name type="scientific">Pristionchus entomophagus</name>
    <dbReference type="NCBI Taxonomy" id="358040"/>
    <lineage>
        <taxon>Eukaryota</taxon>
        <taxon>Metazoa</taxon>
        <taxon>Ecdysozoa</taxon>
        <taxon>Nematoda</taxon>
        <taxon>Chromadorea</taxon>
        <taxon>Rhabditida</taxon>
        <taxon>Rhabditina</taxon>
        <taxon>Diplogasteromorpha</taxon>
        <taxon>Diplogasteroidea</taxon>
        <taxon>Neodiplogasteridae</taxon>
        <taxon>Pristionchus</taxon>
    </lineage>
</organism>
<gene>
    <name evidence="2" type="ORF">PENTCL1PPCAC_6204</name>
</gene>
<dbReference type="EMBL" id="BTSX01000002">
    <property type="protein sequence ID" value="GMS84029.1"/>
    <property type="molecule type" value="Genomic_DNA"/>
</dbReference>
<feature type="coiled-coil region" evidence="1">
    <location>
        <begin position="48"/>
        <end position="136"/>
    </location>
</feature>
<evidence type="ECO:0000313" key="3">
    <source>
        <dbReference type="Proteomes" id="UP001432027"/>
    </source>
</evidence>
<name>A0AAV5SRS1_9BILA</name>
<comment type="caution">
    <text evidence="2">The sequence shown here is derived from an EMBL/GenBank/DDBJ whole genome shotgun (WGS) entry which is preliminary data.</text>
</comment>
<proteinExistence type="predicted"/>
<keyword evidence="3" id="KW-1185">Reference proteome</keyword>
<evidence type="ECO:0000256" key="1">
    <source>
        <dbReference type="SAM" id="Coils"/>
    </source>
</evidence>
<dbReference type="Proteomes" id="UP001432027">
    <property type="component" value="Unassembled WGS sequence"/>
</dbReference>
<protein>
    <submittedName>
        <fullName evidence="2">Uncharacterized protein</fullName>
    </submittedName>
</protein>
<evidence type="ECO:0000313" key="2">
    <source>
        <dbReference type="EMBL" id="GMS84029.1"/>
    </source>
</evidence>
<accession>A0AAV5SRS1</accession>
<dbReference type="AlphaFoldDB" id="A0AAV5SRS1"/>
<reference evidence="2" key="1">
    <citation type="submission" date="2023-10" db="EMBL/GenBank/DDBJ databases">
        <title>Genome assembly of Pristionchus species.</title>
        <authorList>
            <person name="Yoshida K."/>
            <person name="Sommer R.J."/>
        </authorList>
    </citation>
    <scope>NUCLEOTIDE SEQUENCE</scope>
    <source>
        <strain evidence="2">RS0144</strain>
    </source>
</reference>